<evidence type="ECO:0000313" key="7">
    <source>
        <dbReference type="EMBL" id="KXV75886.1"/>
    </source>
</evidence>
<dbReference type="PANTHER" id="PTHR43537:SF41">
    <property type="entry name" value="TRANSCRIPTIONAL REGULATORY PROTEIN"/>
    <property type="match status" value="1"/>
</dbReference>
<organism evidence="6 8">
    <name type="scientific">Acetobacter malorum</name>
    <dbReference type="NCBI Taxonomy" id="178901"/>
    <lineage>
        <taxon>Bacteria</taxon>
        <taxon>Pseudomonadati</taxon>
        <taxon>Pseudomonadota</taxon>
        <taxon>Alphaproteobacteria</taxon>
        <taxon>Acetobacterales</taxon>
        <taxon>Acetobacteraceae</taxon>
        <taxon>Acetobacter</taxon>
    </lineage>
</organism>
<evidence type="ECO:0000313" key="5">
    <source>
        <dbReference type="EMBL" id="KXV14711.1"/>
    </source>
</evidence>
<evidence type="ECO:0000256" key="2">
    <source>
        <dbReference type="ARBA" id="ARBA00023125"/>
    </source>
</evidence>
<dbReference type="Pfam" id="PF00392">
    <property type="entry name" value="GntR"/>
    <property type="match status" value="1"/>
</dbReference>
<dbReference type="InterPro" id="IPR036388">
    <property type="entry name" value="WH-like_DNA-bd_sf"/>
</dbReference>
<keyword evidence="2" id="KW-0238">DNA-binding</keyword>
<keyword evidence="1" id="KW-0805">Transcription regulation</keyword>
<evidence type="ECO:0000259" key="4">
    <source>
        <dbReference type="PROSITE" id="PS50949"/>
    </source>
</evidence>
<dbReference type="PANTHER" id="PTHR43537">
    <property type="entry name" value="TRANSCRIPTIONAL REGULATOR, GNTR FAMILY"/>
    <property type="match status" value="1"/>
</dbReference>
<dbReference type="AlphaFoldDB" id="A0A149UQW7"/>
<dbReference type="Proteomes" id="UP000075538">
    <property type="component" value="Unassembled WGS sequence"/>
</dbReference>
<dbReference type="InterPro" id="IPR000524">
    <property type="entry name" value="Tscrpt_reg_HTH_GntR"/>
</dbReference>
<dbReference type="InterPro" id="IPR036390">
    <property type="entry name" value="WH_DNA-bd_sf"/>
</dbReference>
<sequence length="219" mass="24847">MITPQKTRLVSRSISDQLYDVLREQILNGEVGEGEPIRQDGIAAAFEISKIPVREALVRLQQDGLVSLHPKRGFFVTPLTRKEAEDVFHLRLLIEPEATARGAQSATEEDAKKAQACLEELESAVARQDPRRGVYNRLFHLALVEPAAGPTTIHVLTLLNVTADRYVRFHMHMQDIDTRANQEHRELMACWLAGNKREIEKLMRKHIQTTLDDLRGALK</sequence>
<evidence type="ECO:0000313" key="6">
    <source>
        <dbReference type="EMBL" id="KXV70380.1"/>
    </source>
</evidence>
<dbReference type="Gene3D" id="1.20.120.530">
    <property type="entry name" value="GntR ligand-binding domain-like"/>
    <property type="match status" value="1"/>
</dbReference>
<dbReference type="GO" id="GO:0003700">
    <property type="term" value="F:DNA-binding transcription factor activity"/>
    <property type="evidence" value="ECO:0007669"/>
    <property type="project" value="InterPro"/>
</dbReference>
<dbReference type="OrthoDB" id="9812290at2"/>
<dbReference type="SUPFAM" id="SSF46785">
    <property type="entry name" value="Winged helix' DNA-binding domain"/>
    <property type="match status" value="1"/>
</dbReference>
<dbReference type="CDD" id="cd07377">
    <property type="entry name" value="WHTH_GntR"/>
    <property type="match status" value="1"/>
</dbReference>
<comment type="caution">
    <text evidence="6">The sequence shown here is derived from an EMBL/GenBank/DDBJ whole genome shotgun (WGS) entry which is preliminary data.</text>
</comment>
<dbReference type="SUPFAM" id="SSF48008">
    <property type="entry name" value="GntR ligand-binding domain-like"/>
    <property type="match status" value="1"/>
</dbReference>
<dbReference type="PATRIC" id="fig|178901.12.peg.1495"/>
<dbReference type="SMART" id="SM00895">
    <property type="entry name" value="FCD"/>
    <property type="match status" value="1"/>
</dbReference>
<dbReference type="GO" id="GO:0003677">
    <property type="term" value="F:DNA binding"/>
    <property type="evidence" value="ECO:0007669"/>
    <property type="project" value="UniProtKB-KW"/>
</dbReference>
<dbReference type="RefSeq" id="WP_043551000.1">
    <property type="nucleotide sequence ID" value="NZ_LHZZ01000488.1"/>
</dbReference>
<dbReference type="SMART" id="SM00345">
    <property type="entry name" value="HTH_GNTR"/>
    <property type="match status" value="1"/>
</dbReference>
<dbReference type="PROSITE" id="PS50949">
    <property type="entry name" value="HTH_GNTR"/>
    <property type="match status" value="1"/>
</dbReference>
<dbReference type="EMBL" id="LHZF01000171">
    <property type="protein sequence ID" value="KXV14711.1"/>
    <property type="molecule type" value="Genomic_DNA"/>
</dbReference>
<dbReference type="InterPro" id="IPR011711">
    <property type="entry name" value="GntR_C"/>
</dbReference>
<dbReference type="EMBL" id="LHZZ01000488">
    <property type="protein sequence ID" value="KXV75886.1"/>
    <property type="molecule type" value="Genomic_DNA"/>
</dbReference>
<dbReference type="Proteomes" id="UP000075526">
    <property type="component" value="Unassembled WGS sequence"/>
</dbReference>
<gene>
    <name evidence="5" type="ORF">AD933_11260</name>
    <name evidence="6" type="ORF">AD951_03005</name>
    <name evidence="7" type="ORF">AD953_06010</name>
</gene>
<dbReference type="Pfam" id="PF07729">
    <property type="entry name" value="FCD"/>
    <property type="match status" value="1"/>
</dbReference>
<evidence type="ECO:0000313" key="10">
    <source>
        <dbReference type="Proteomes" id="UP000075538"/>
    </source>
</evidence>
<feature type="domain" description="HTH gntR-type" evidence="4">
    <location>
        <begin position="12"/>
        <end position="79"/>
    </location>
</feature>
<keyword evidence="3" id="KW-0804">Transcription</keyword>
<protein>
    <submittedName>
        <fullName evidence="6">GntR family transcriptional regulator</fullName>
    </submittedName>
</protein>
<evidence type="ECO:0000313" key="8">
    <source>
        <dbReference type="Proteomes" id="UP000075377"/>
    </source>
</evidence>
<reference evidence="8 9" key="1">
    <citation type="submission" date="2015-06" db="EMBL/GenBank/DDBJ databases">
        <title>Improved classification and identification of acetic acid bacteria using matrix-assisted laser desorption/ionization time-of-flight mass spectrometry; Gluconobacter nephelii and Gluconobacter uchimurae are later heterotypic synonyms of Gluconobacter japonicus and Gluconobacter oxydans, respectively.</title>
        <authorList>
            <person name="Li L."/>
            <person name="Cleenwerck I."/>
            <person name="De Vuyst L."/>
            <person name="Vandamme P."/>
        </authorList>
    </citation>
    <scope>NUCLEOTIDE SEQUENCE [LARGE SCALE GENOMIC DNA]</scope>
    <source>
        <strain evidence="5 9">LMG 1552</strain>
        <strain evidence="7 10">LMG 1604</strain>
        <strain evidence="6 8">LMG 1699</strain>
    </source>
</reference>
<accession>A0A149UQW7</accession>
<evidence type="ECO:0000256" key="1">
    <source>
        <dbReference type="ARBA" id="ARBA00023015"/>
    </source>
</evidence>
<proteinExistence type="predicted"/>
<dbReference type="InterPro" id="IPR008920">
    <property type="entry name" value="TF_FadR/GntR_C"/>
</dbReference>
<dbReference type="Proteomes" id="UP000075377">
    <property type="component" value="Unassembled WGS sequence"/>
</dbReference>
<dbReference type="EMBL" id="LHZX01000230">
    <property type="protein sequence ID" value="KXV70380.1"/>
    <property type="molecule type" value="Genomic_DNA"/>
</dbReference>
<dbReference type="Gene3D" id="1.10.10.10">
    <property type="entry name" value="Winged helix-like DNA-binding domain superfamily/Winged helix DNA-binding domain"/>
    <property type="match status" value="1"/>
</dbReference>
<name>A0A149UQW7_9PROT</name>
<evidence type="ECO:0000256" key="3">
    <source>
        <dbReference type="ARBA" id="ARBA00023163"/>
    </source>
</evidence>
<evidence type="ECO:0000313" key="9">
    <source>
        <dbReference type="Proteomes" id="UP000075526"/>
    </source>
</evidence>